<sequence>MKKLSWLLLPAVLFLTFSLGIQSCRKINEATELGGDLIPVVDNINTFETFLDVETDNSTWNGNTVVAPNDAVALGAITNDPEFGNTRADLYFNYAPSIYGVSNFPFYNRDSVVGVDSTVLSLRYITSYGDTTSNLQVSVYDIPPTSSFRDSSTYSTQAADIDVDPSPLATATFQPRLLNDSMTLIRKRDTSKVANVLRIKFDNSQPAQNFAANLYADKTDYQNYTNFYGTHRGIGIRSASTGNALTYFNLLDTTGTKITVYFRVKRNGVIDTTSASFYHGIISGGYVSTYTSADSSTLKGRGTQANIIRRTPGGNWLTYLNNSSTNEDKAFLQSEPGSAIYLRIPALDTMSNKLVHRAELVASVLPSANDNIFAAPPALYLGRRSGDSVLQIRDDSLSAVLTSNGAVNTSIFGGDLKSDNTYRFGMTLYVQQILLRHVSNDPLKLFAPYKVRVADARLGKFGRSIIRLPRIAYGRTVLGGGAHADPAKRLRLRIIYSKLP</sequence>
<dbReference type="Proteomes" id="UP000295164">
    <property type="component" value="Unassembled WGS sequence"/>
</dbReference>
<proteinExistence type="predicted"/>
<keyword evidence="2" id="KW-1185">Reference proteome</keyword>
<protein>
    <recommendedName>
        <fullName evidence="3">DUF4270 family protein</fullName>
    </recommendedName>
</protein>
<dbReference type="PROSITE" id="PS51257">
    <property type="entry name" value="PROKAR_LIPOPROTEIN"/>
    <property type="match status" value="1"/>
</dbReference>
<accession>A0A4R4E585</accession>
<name>A0A4R4E585_9BACT</name>
<gene>
    <name evidence="1" type="ORF">E0486_04200</name>
</gene>
<evidence type="ECO:0008006" key="3">
    <source>
        <dbReference type="Google" id="ProtNLM"/>
    </source>
</evidence>
<dbReference type="EMBL" id="SKFH01000004">
    <property type="protein sequence ID" value="TCZ73890.1"/>
    <property type="molecule type" value="Genomic_DNA"/>
</dbReference>
<reference evidence="1 2" key="1">
    <citation type="submission" date="2019-03" db="EMBL/GenBank/DDBJ databases">
        <authorList>
            <person name="Kim M.K.M."/>
        </authorList>
    </citation>
    <scope>NUCLEOTIDE SEQUENCE [LARGE SCALE GENOMIC DNA]</scope>
    <source>
        <strain evidence="1 2">17J68-15</strain>
    </source>
</reference>
<organism evidence="1 2">
    <name type="scientific">Flaviaesturariibacter aridisoli</name>
    <dbReference type="NCBI Taxonomy" id="2545761"/>
    <lineage>
        <taxon>Bacteria</taxon>
        <taxon>Pseudomonadati</taxon>
        <taxon>Bacteroidota</taxon>
        <taxon>Chitinophagia</taxon>
        <taxon>Chitinophagales</taxon>
        <taxon>Chitinophagaceae</taxon>
        <taxon>Flaviaestuariibacter</taxon>
    </lineage>
</organism>
<dbReference type="AlphaFoldDB" id="A0A4R4E585"/>
<dbReference type="OrthoDB" id="1466062at2"/>
<comment type="caution">
    <text evidence="1">The sequence shown here is derived from an EMBL/GenBank/DDBJ whole genome shotgun (WGS) entry which is preliminary data.</text>
</comment>
<evidence type="ECO:0000313" key="2">
    <source>
        <dbReference type="Proteomes" id="UP000295164"/>
    </source>
</evidence>
<evidence type="ECO:0000313" key="1">
    <source>
        <dbReference type="EMBL" id="TCZ73890.1"/>
    </source>
</evidence>
<dbReference type="RefSeq" id="WP_131850890.1">
    <property type="nucleotide sequence ID" value="NZ_SKFH01000004.1"/>
</dbReference>